<gene>
    <name evidence="2" type="primary">LOC142169665</name>
</gene>
<sequence>MYYRNHPNRGGLKEEFVESVKGFTAYAKILPEFRNEGMIRCPCAKCNCIKLLIPEDVKVHLYRKGFRENYYVWTVHGEDTHNLAYVDFQNLTGCGRSTFFENNYENSQIHEMLSNAFGIHPGVQSQQNVDESPNDEAKHFYELLEAASRPLYEGSTHSKLSITVRLLTIKSDWNISQAAMNAIIGLMGEEVTNVKAKKFPTKRMHYLPIIPRLKRLYASMSFAPHMRWHYENRRVPGILCHPSDGEAWKHFDRMYPDFANEPRNVRLGLCANGFTPFSISVAPYSCLPIFVTPYNLPPEMCMTSPYLFLTGIALGPTNPKSLIEVYLQPLIDELKLLWHEGVETYDISTKQIFKLRATLMWTINDFLAYGMLSGWSTARKLACPCCMEDTKAFTLKHGGKNTWFDCHRRFLPMDHEFRRNTSAFMKNQTDYDEPPATLPGEEICERVKNFPKVTESPFLKLLGYGIVHNWTKQGIFWELPY</sequence>
<evidence type="ECO:0000313" key="1">
    <source>
        <dbReference type="Proteomes" id="UP000790787"/>
    </source>
</evidence>
<keyword evidence="1" id="KW-1185">Reference proteome</keyword>
<organism evidence="1 2">
    <name type="scientific">Nicotiana tabacum</name>
    <name type="common">Common tobacco</name>
    <dbReference type="NCBI Taxonomy" id="4097"/>
    <lineage>
        <taxon>Eukaryota</taxon>
        <taxon>Viridiplantae</taxon>
        <taxon>Streptophyta</taxon>
        <taxon>Embryophyta</taxon>
        <taxon>Tracheophyta</taxon>
        <taxon>Spermatophyta</taxon>
        <taxon>Magnoliopsida</taxon>
        <taxon>eudicotyledons</taxon>
        <taxon>Gunneridae</taxon>
        <taxon>Pentapetalae</taxon>
        <taxon>asterids</taxon>
        <taxon>lamiids</taxon>
        <taxon>Solanales</taxon>
        <taxon>Solanaceae</taxon>
        <taxon>Nicotianoideae</taxon>
        <taxon>Nicotianeae</taxon>
        <taxon>Nicotiana</taxon>
    </lineage>
</organism>
<protein>
    <submittedName>
        <fullName evidence="2">Uncharacterized protein LOC142169665</fullName>
    </submittedName>
</protein>
<proteinExistence type="predicted"/>
<evidence type="ECO:0000313" key="2">
    <source>
        <dbReference type="RefSeq" id="XP_075087662.1"/>
    </source>
</evidence>
<accession>A0AC58SRQ7</accession>
<reference evidence="1" key="1">
    <citation type="journal article" date="2014" name="Nat. Commun.">
        <title>The tobacco genome sequence and its comparison with those of tomato and potato.</title>
        <authorList>
            <person name="Sierro N."/>
            <person name="Battey J.N."/>
            <person name="Ouadi S."/>
            <person name="Bakaher N."/>
            <person name="Bovet L."/>
            <person name="Willig A."/>
            <person name="Goepfert S."/>
            <person name="Peitsch M.C."/>
            <person name="Ivanov N.V."/>
        </authorList>
    </citation>
    <scope>NUCLEOTIDE SEQUENCE [LARGE SCALE GENOMIC DNA]</scope>
</reference>
<reference evidence="2" key="2">
    <citation type="submission" date="2025-08" db="UniProtKB">
        <authorList>
            <consortium name="RefSeq"/>
        </authorList>
    </citation>
    <scope>IDENTIFICATION</scope>
    <source>
        <tissue evidence="2">Leaf</tissue>
    </source>
</reference>
<dbReference type="Proteomes" id="UP000790787">
    <property type="component" value="Chromosome 15"/>
</dbReference>
<name>A0AC58SRQ7_TOBAC</name>
<dbReference type="RefSeq" id="XP_075087662.1">
    <property type="nucleotide sequence ID" value="XM_075231561.1"/>
</dbReference>